<organism evidence="9 10">
    <name type="scientific">Emiliania huxleyi (strain CCMP1516)</name>
    <dbReference type="NCBI Taxonomy" id="280463"/>
    <lineage>
        <taxon>Eukaryota</taxon>
        <taxon>Haptista</taxon>
        <taxon>Haptophyta</taxon>
        <taxon>Prymnesiophyceae</taxon>
        <taxon>Isochrysidales</taxon>
        <taxon>Noelaerhabdaceae</taxon>
        <taxon>Emiliania</taxon>
    </lineage>
</organism>
<feature type="region of interest" description="Disordered" evidence="8">
    <location>
        <begin position="241"/>
        <end position="309"/>
    </location>
</feature>
<feature type="coiled-coil region" evidence="7">
    <location>
        <begin position="104"/>
        <end position="162"/>
    </location>
</feature>
<dbReference type="GO" id="GO:0008017">
    <property type="term" value="F:microtubule binding"/>
    <property type="evidence" value="ECO:0007669"/>
    <property type="project" value="TreeGrafter"/>
</dbReference>
<protein>
    <recommendedName>
        <fullName evidence="3">Cilia- and flagella-associated protein 157</fullName>
    </recommendedName>
</protein>
<feature type="compositionally biased region" description="Basic and acidic residues" evidence="8">
    <location>
        <begin position="241"/>
        <end position="277"/>
    </location>
</feature>
<evidence type="ECO:0000256" key="8">
    <source>
        <dbReference type="SAM" id="MobiDB-lite"/>
    </source>
</evidence>
<evidence type="ECO:0000256" key="4">
    <source>
        <dbReference type="ARBA" id="ARBA00023054"/>
    </source>
</evidence>
<keyword evidence="10" id="KW-1185">Reference proteome</keyword>
<comment type="subcellular location">
    <subcellularLocation>
        <location evidence="1">Cell projection</location>
        <location evidence="1">Cilium</location>
    </subcellularLocation>
</comment>
<dbReference type="KEGG" id="ehx:EMIHUDRAFT_238084"/>
<dbReference type="GO" id="GO:0036064">
    <property type="term" value="C:ciliary basal body"/>
    <property type="evidence" value="ECO:0007669"/>
    <property type="project" value="TreeGrafter"/>
</dbReference>
<evidence type="ECO:0000256" key="1">
    <source>
        <dbReference type="ARBA" id="ARBA00004138"/>
    </source>
</evidence>
<evidence type="ECO:0000256" key="3">
    <source>
        <dbReference type="ARBA" id="ARBA00014087"/>
    </source>
</evidence>
<evidence type="ECO:0000256" key="5">
    <source>
        <dbReference type="ARBA" id="ARBA00023069"/>
    </source>
</evidence>
<sequence>MAPDSRGDDAPVPEDGSGHRVVEDLKERLRQCQAACRKTHREKARLAAALEQQREDSRDIIEHLKGDVAQKAESVLTLEERLQSLVQRSDRDRERVADSRRREQQEARDEAERLHALISEQSEELERVQSFRDAHVALLAELARAREEAARHEKLVVDLERKHLVEKDGLKKEMLCQLQARETKASLLELTESQLDASTKRVLERNEQLAEELAWQSREAEKWVRRADKLASENKSLRRENKSLLTERAEQLRSKAHPDRDLEPPKQQLREDFEGAARTDNISPRVSPRDSFLAFPPISGRVAGGSSPQRREYYTVWGDSTHEACGLKS</sequence>
<dbReference type="PANTHER" id="PTHR31954">
    <property type="entry name" value="CILIA- AND FLAGELLA-ASSOCIATED PROTEIN 157"/>
    <property type="match status" value="1"/>
</dbReference>
<reference evidence="10" key="1">
    <citation type="journal article" date="2013" name="Nature">
        <title>Pan genome of the phytoplankton Emiliania underpins its global distribution.</title>
        <authorList>
            <person name="Read B.A."/>
            <person name="Kegel J."/>
            <person name="Klute M.J."/>
            <person name="Kuo A."/>
            <person name="Lefebvre S.C."/>
            <person name="Maumus F."/>
            <person name="Mayer C."/>
            <person name="Miller J."/>
            <person name="Monier A."/>
            <person name="Salamov A."/>
            <person name="Young J."/>
            <person name="Aguilar M."/>
            <person name="Claverie J.M."/>
            <person name="Frickenhaus S."/>
            <person name="Gonzalez K."/>
            <person name="Herman E.K."/>
            <person name="Lin Y.C."/>
            <person name="Napier J."/>
            <person name="Ogata H."/>
            <person name="Sarno A.F."/>
            <person name="Shmutz J."/>
            <person name="Schroeder D."/>
            <person name="de Vargas C."/>
            <person name="Verret F."/>
            <person name="von Dassow P."/>
            <person name="Valentin K."/>
            <person name="Van de Peer Y."/>
            <person name="Wheeler G."/>
            <person name="Dacks J.B."/>
            <person name="Delwiche C.F."/>
            <person name="Dyhrman S.T."/>
            <person name="Glockner G."/>
            <person name="John U."/>
            <person name="Richards T."/>
            <person name="Worden A.Z."/>
            <person name="Zhang X."/>
            <person name="Grigoriev I.V."/>
            <person name="Allen A.E."/>
            <person name="Bidle K."/>
            <person name="Borodovsky M."/>
            <person name="Bowler C."/>
            <person name="Brownlee C."/>
            <person name="Cock J.M."/>
            <person name="Elias M."/>
            <person name="Gladyshev V.N."/>
            <person name="Groth M."/>
            <person name="Guda C."/>
            <person name="Hadaegh A."/>
            <person name="Iglesias-Rodriguez M.D."/>
            <person name="Jenkins J."/>
            <person name="Jones B.M."/>
            <person name="Lawson T."/>
            <person name="Leese F."/>
            <person name="Lindquist E."/>
            <person name="Lobanov A."/>
            <person name="Lomsadze A."/>
            <person name="Malik S.B."/>
            <person name="Marsh M.E."/>
            <person name="Mackinder L."/>
            <person name="Mock T."/>
            <person name="Mueller-Roeber B."/>
            <person name="Pagarete A."/>
            <person name="Parker M."/>
            <person name="Probert I."/>
            <person name="Quesneville H."/>
            <person name="Raines C."/>
            <person name="Rensing S.A."/>
            <person name="Riano-Pachon D.M."/>
            <person name="Richier S."/>
            <person name="Rokitta S."/>
            <person name="Shiraiwa Y."/>
            <person name="Soanes D.M."/>
            <person name="van der Giezen M."/>
            <person name="Wahlund T.M."/>
            <person name="Williams B."/>
            <person name="Wilson W."/>
            <person name="Wolfe G."/>
            <person name="Wurch L.L."/>
        </authorList>
    </citation>
    <scope>NUCLEOTIDE SEQUENCE</scope>
</reference>
<dbReference type="PaxDb" id="2903-EOD24996"/>
<evidence type="ECO:0000256" key="7">
    <source>
        <dbReference type="SAM" id="Coils"/>
    </source>
</evidence>
<evidence type="ECO:0000256" key="6">
    <source>
        <dbReference type="ARBA" id="ARBA00023273"/>
    </source>
</evidence>
<comment type="similarity">
    <text evidence="2">Belongs to the CFAP157 family.</text>
</comment>
<dbReference type="InterPro" id="IPR038844">
    <property type="entry name" value="CFAP157"/>
</dbReference>
<reference evidence="9" key="2">
    <citation type="submission" date="2024-10" db="UniProtKB">
        <authorList>
            <consortium name="EnsemblProtists"/>
        </authorList>
    </citation>
    <scope>IDENTIFICATION</scope>
</reference>
<feature type="region of interest" description="Disordered" evidence="8">
    <location>
        <begin position="1"/>
        <end position="20"/>
    </location>
</feature>
<dbReference type="HOGENOM" id="CLU_1047456_0_0_1"/>
<name>A0A0D3JNB1_EMIH1</name>
<keyword evidence="4 7" id="KW-0175">Coiled coil</keyword>
<dbReference type="EnsemblProtists" id="EOD24996">
    <property type="protein sequence ID" value="EOD24996"/>
    <property type="gene ID" value="EMIHUDRAFT_238084"/>
</dbReference>
<feature type="coiled-coil region" evidence="7">
    <location>
        <begin position="22"/>
        <end position="67"/>
    </location>
</feature>
<evidence type="ECO:0000256" key="2">
    <source>
        <dbReference type="ARBA" id="ARBA00010841"/>
    </source>
</evidence>
<accession>A0A0D3JNB1</accession>
<dbReference type="GeneID" id="17270542"/>
<dbReference type="RefSeq" id="XP_005777425.1">
    <property type="nucleotide sequence ID" value="XM_005777368.1"/>
</dbReference>
<dbReference type="PANTHER" id="PTHR31954:SF1">
    <property type="entry name" value="CILIA- AND FLAGELLA-ASSOCIATED PROTEIN 157"/>
    <property type="match status" value="1"/>
</dbReference>
<dbReference type="Proteomes" id="UP000013827">
    <property type="component" value="Unassembled WGS sequence"/>
</dbReference>
<dbReference type="AlphaFoldDB" id="A0A0D3JNB1"/>
<proteinExistence type="inferred from homology"/>
<evidence type="ECO:0000313" key="10">
    <source>
        <dbReference type="Proteomes" id="UP000013827"/>
    </source>
</evidence>
<evidence type="ECO:0000313" key="9">
    <source>
        <dbReference type="EnsemblProtists" id="EOD24996"/>
    </source>
</evidence>
<keyword evidence="5" id="KW-0969">Cilium</keyword>
<keyword evidence="6" id="KW-0966">Cell projection</keyword>